<dbReference type="InParanoid" id="E2B8S8"/>
<evidence type="ECO:0000256" key="6">
    <source>
        <dbReference type="SAM" id="MobiDB-lite"/>
    </source>
</evidence>
<name>E2B8S8_HARSA</name>
<keyword evidence="3" id="KW-0493">Microtubule</keyword>
<keyword evidence="4" id="KW-0547">Nucleotide-binding</keyword>
<feature type="region of interest" description="Disordered" evidence="6">
    <location>
        <begin position="373"/>
        <end position="392"/>
    </location>
</feature>
<dbReference type="PROSITE" id="PS00677">
    <property type="entry name" value="DAO"/>
    <property type="match status" value="1"/>
</dbReference>
<sequence length="1087" mass="124590">MRVAVVGAGVIGVTSALAVKSAFPNYHVKIFADAFSPDTTGDGSAGLWSPFFLCDTPAEDIYGNECDTDLAWLKLVYGAQELSGEQLRRLNEEHKSNYKMGRHFLTYTSEPVLLLPWLMKKFSNLGGEMERRKVKALHELAEEGYDLIINCSGLGARELVPDKTVTPIRGQVYKVKAPWTMQCFVVDDDETYYIIPNVEDVVLGGTHQEDDFDCTVREEDSKRIHAGCCRLMPSLKAGRMSRAWVGLRPGRPRVRLECENVRAAGGKEFKVIHNYGHGGSGVTLCWGCAVDVVEMMRNLKVPELNSKLSGDATESAGESDSESSSEGRSYESTFQNRSPVVLDDSPLVSSFASDRIGAIKHDPEDRRWKVTMDKDNKTEPLHEESDAVETSRTRKKRKRRFLTICTSNCKYDVVRRVAAHFGMKEVTEDSSWDLYWTDLSVSIERAKDMKRFQRVNHFPGMTEICRKDLLARNLNRMLKLFPRDYNFFPKTWCFPADHGDAMTYAKSRRPRTFIIKPDTGCQGRGIYLTRHLKDIKPNERLICQMYIARPFLIDGYKFDLRIYVLITSCDPLRIYVYNEGLARFATSKYKEPTGHNTTNMFMHLTNYAINKHSRMYIIDDEIGSKRKISVLNKWLRAKDVDVDELWGKIDEIVIKTVLAAYPVLKHSYHACFPTHDKTSACFELLGFDVLIDWKLKPYLLEVNHSPSFHTDAQLDKDVKEGLLMDTFDMLNLQQYDKKKIMEEDRRRIRERLLQGINGQTNDATAPTKAERNEDDYIQRQFKWEDEHTGNFRRIFPCPGEDKYRPFFTQSALSVFQDTVASRAREEASRVQREENELKVRVEERKRISGKWSEHKIGPESPSAPKILQAPFVRQEKSKSAGVFRKSINKQDAQGAPISSSLYSFEPEIISESEERERITALAQRDFLIKSYGMLEQIYAAMKRNGTLRPADERKYGLYGRLGHANASQSACILPSHGFHHRRNGHLDGTQIAAAQCQQCSLRGNDRSRLTRHERGSNKDSDRSLRITCNEALVYVRPKIPLRFWLEDTSCNDHNGRVTKTHVARTLSNTVRRHTLEKRESFHSSKSK</sequence>
<dbReference type="SUPFAM" id="SSF51971">
    <property type="entry name" value="Nucleotide-binding domain"/>
    <property type="match status" value="1"/>
</dbReference>
<evidence type="ECO:0000256" key="4">
    <source>
        <dbReference type="ARBA" id="ARBA00022741"/>
    </source>
</evidence>
<accession>E2B8S8</accession>
<feature type="domain" description="FAD dependent oxidoreductase" evidence="7">
    <location>
        <begin position="77"/>
        <end position="294"/>
    </location>
</feature>
<evidence type="ECO:0000256" key="1">
    <source>
        <dbReference type="ARBA" id="ARBA00006820"/>
    </source>
</evidence>
<dbReference type="PANTHER" id="PTHR12241">
    <property type="entry name" value="TUBULIN POLYGLUTAMYLASE"/>
    <property type="match status" value="1"/>
</dbReference>
<dbReference type="OrthoDB" id="202825at2759"/>
<keyword evidence="9" id="KW-1185">Reference proteome</keyword>
<evidence type="ECO:0000313" key="9">
    <source>
        <dbReference type="Proteomes" id="UP000008237"/>
    </source>
</evidence>
<dbReference type="GO" id="GO:0036064">
    <property type="term" value="C:ciliary basal body"/>
    <property type="evidence" value="ECO:0007669"/>
    <property type="project" value="TreeGrafter"/>
</dbReference>
<dbReference type="Pfam" id="PF01266">
    <property type="entry name" value="DAO"/>
    <property type="match status" value="1"/>
</dbReference>
<evidence type="ECO:0000259" key="7">
    <source>
        <dbReference type="Pfam" id="PF01266"/>
    </source>
</evidence>
<dbReference type="GO" id="GO:0003884">
    <property type="term" value="F:D-amino-acid oxidase activity"/>
    <property type="evidence" value="ECO:0007669"/>
    <property type="project" value="InterPro"/>
</dbReference>
<keyword evidence="2" id="KW-0436">Ligase</keyword>
<protein>
    <submittedName>
        <fullName evidence="8">Tubulin polyglutamylase ttll6</fullName>
    </submittedName>
</protein>
<dbReference type="GO" id="GO:0005874">
    <property type="term" value="C:microtubule"/>
    <property type="evidence" value="ECO:0007669"/>
    <property type="project" value="UniProtKB-KW"/>
</dbReference>
<evidence type="ECO:0000256" key="3">
    <source>
        <dbReference type="ARBA" id="ARBA00022701"/>
    </source>
</evidence>
<dbReference type="PROSITE" id="PS51221">
    <property type="entry name" value="TTL"/>
    <property type="match status" value="1"/>
</dbReference>
<dbReference type="Gene3D" id="3.30.470.20">
    <property type="entry name" value="ATP-grasp fold, B domain"/>
    <property type="match status" value="1"/>
</dbReference>
<proteinExistence type="inferred from homology"/>
<dbReference type="FunFam" id="3.30.470.20:FF:000009">
    <property type="entry name" value="tubulin polyglutamylase TTLL5 isoform X1"/>
    <property type="match status" value="1"/>
</dbReference>
<dbReference type="AlphaFoldDB" id="E2B8S8"/>
<dbReference type="InterPro" id="IPR006076">
    <property type="entry name" value="FAD-dep_OxRdtase"/>
</dbReference>
<dbReference type="Pfam" id="PF03133">
    <property type="entry name" value="TTL"/>
    <property type="match status" value="1"/>
</dbReference>
<keyword evidence="5" id="KW-0067">ATP-binding</keyword>
<dbReference type="EMBL" id="GL446373">
    <property type="protein sequence ID" value="EFN87900.1"/>
    <property type="molecule type" value="Genomic_DNA"/>
</dbReference>
<gene>
    <name evidence="8" type="ORF">EAI_09948</name>
</gene>
<dbReference type="InterPro" id="IPR004344">
    <property type="entry name" value="TTL/TTLL_fam"/>
</dbReference>
<reference evidence="8 9" key="1">
    <citation type="journal article" date="2010" name="Science">
        <title>Genomic comparison of the ants Camponotus floridanus and Harpegnathos saltator.</title>
        <authorList>
            <person name="Bonasio R."/>
            <person name="Zhang G."/>
            <person name="Ye C."/>
            <person name="Mutti N.S."/>
            <person name="Fang X."/>
            <person name="Qin N."/>
            <person name="Donahue G."/>
            <person name="Yang P."/>
            <person name="Li Q."/>
            <person name="Li C."/>
            <person name="Zhang P."/>
            <person name="Huang Z."/>
            <person name="Berger S.L."/>
            <person name="Reinberg D."/>
            <person name="Wang J."/>
            <person name="Liebig J."/>
        </authorList>
    </citation>
    <scope>NUCLEOTIDE SEQUENCE [LARGE SCALE GENOMIC DNA]</scope>
    <source>
        <strain evidence="8 9">R22 G/1</strain>
    </source>
</reference>
<dbReference type="GO" id="GO:0000226">
    <property type="term" value="P:microtubule cytoskeleton organization"/>
    <property type="evidence" value="ECO:0007669"/>
    <property type="project" value="TreeGrafter"/>
</dbReference>
<dbReference type="Proteomes" id="UP000008237">
    <property type="component" value="Unassembled WGS sequence"/>
</dbReference>
<feature type="region of interest" description="Disordered" evidence="6">
    <location>
        <begin position="308"/>
        <end position="335"/>
    </location>
</feature>
<evidence type="ECO:0000256" key="2">
    <source>
        <dbReference type="ARBA" id="ARBA00022598"/>
    </source>
</evidence>
<dbReference type="InterPro" id="IPR006181">
    <property type="entry name" value="D-amino_acid_oxidase_CS"/>
</dbReference>
<dbReference type="Gene3D" id="3.40.50.720">
    <property type="entry name" value="NAD(P)-binding Rossmann-like Domain"/>
    <property type="match status" value="2"/>
</dbReference>
<organism evidence="9">
    <name type="scientific">Harpegnathos saltator</name>
    <name type="common">Jerdon's jumping ant</name>
    <dbReference type="NCBI Taxonomy" id="610380"/>
    <lineage>
        <taxon>Eukaryota</taxon>
        <taxon>Metazoa</taxon>
        <taxon>Ecdysozoa</taxon>
        <taxon>Arthropoda</taxon>
        <taxon>Hexapoda</taxon>
        <taxon>Insecta</taxon>
        <taxon>Pterygota</taxon>
        <taxon>Neoptera</taxon>
        <taxon>Endopterygota</taxon>
        <taxon>Hymenoptera</taxon>
        <taxon>Apocrita</taxon>
        <taxon>Aculeata</taxon>
        <taxon>Formicoidea</taxon>
        <taxon>Formicidae</taxon>
        <taxon>Ponerinae</taxon>
        <taxon>Ponerini</taxon>
        <taxon>Harpegnathos</taxon>
    </lineage>
</organism>
<dbReference type="SUPFAM" id="SSF54373">
    <property type="entry name" value="FAD-linked reductases, C-terminal domain"/>
    <property type="match status" value="1"/>
</dbReference>
<evidence type="ECO:0000256" key="5">
    <source>
        <dbReference type="ARBA" id="ARBA00022840"/>
    </source>
</evidence>
<dbReference type="SUPFAM" id="SSF56059">
    <property type="entry name" value="Glutathione synthetase ATP-binding domain-like"/>
    <property type="match status" value="1"/>
</dbReference>
<dbReference type="GO" id="GO:0015631">
    <property type="term" value="F:tubulin binding"/>
    <property type="evidence" value="ECO:0007669"/>
    <property type="project" value="TreeGrafter"/>
</dbReference>
<dbReference type="PANTHER" id="PTHR12241:SF161">
    <property type="entry name" value="TUBULIN POLYGLUTAMYLASE TTLL6"/>
    <property type="match status" value="1"/>
</dbReference>
<dbReference type="STRING" id="610380.E2B8S8"/>
<dbReference type="GO" id="GO:0070740">
    <property type="term" value="F:tubulin-glutamic acid ligase activity"/>
    <property type="evidence" value="ECO:0007669"/>
    <property type="project" value="TreeGrafter"/>
</dbReference>
<comment type="similarity">
    <text evidence="1">Belongs to the tubulin--tyrosine ligase family.</text>
</comment>
<dbReference type="GO" id="GO:0005524">
    <property type="term" value="F:ATP binding"/>
    <property type="evidence" value="ECO:0007669"/>
    <property type="project" value="UniProtKB-KW"/>
</dbReference>
<evidence type="ECO:0000313" key="8">
    <source>
        <dbReference type="EMBL" id="EFN87900.1"/>
    </source>
</evidence>
<dbReference type="FunCoup" id="E2B8S8">
    <property type="interactions" value="6"/>
</dbReference>